<evidence type="ECO:0000313" key="6">
    <source>
        <dbReference type="Proteomes" id="UP000004995"/>
    </source>
</evidence>
<feature type="region of interest" description="Disordered" evidence="2">
    <location>
        <begin position="319"/>
        <end position="342"/>
    </location>
</feature>
<dbReference type="OMA" id="HEACDEN"/>
<organism evidence="5 6">
    <name type="scientific">Setaria italica</name>
    <name type="common">Foxtail millet</name>
    <name type="synonym">Panicum italicum</name>
    <dbReference type="NCBI Taxonomy" id="4555"/>
    <lineage>
        <taxon>Eukaryota</taxon>
        <taxon>Viridiplantae</taxon>
        <taxon>Streptophyta</taxon>
        <taxon>Embryophyta</taxon>
        <taxon>Tracheophyta</taxon>
        <taxon>Spermatophyta</taxon>
        <taxon>Magnoliopsida</taxon>
        <taxon>Liliopsida</taxon>
        <taxon>Poales</taxon>
        <taxon>Poaceae</taxon>
        <taxon>PACMAD clade</taxon>
        <taxon>Panicoideae</taxon>
        <taxon>Panicodae</taxon>
        <taxon>Paniceae</taxon>
        <taxon>Cenchrinae</taxon>
        <taxon>Setaria</taxon>
    </lineage>
</organism>
<protein>
    <submittedName>
        <fullName evidence="5">Uncharacterized protein</fullName>
    </submittedName>
</protein>
<dbReference type="InterPro" id="IPR024752">
    <property type="entry name" value="Myb/SANT-like_dom"/>
</dbReference>
<accession>K3Z006</accession>
<feature type="domain" description="Myb/SANT-like" evidence="3">
    <location>
        <begin position="162"/>
        <end position="210"/>
    </location>
</feature>
<dbReference type="PANTHER" id="PTHR34395">
    <property type="entry name" value="OS11G0427500 PROTEIN"/>
    <property type="match status" value="1"/>
</dbReference>
<name>K3Z006_SETIT</name>
<keyword evidence="1" id="KW-0175">Coiled coil</keyword>
<evidence type="ECO:0000256" key="1">
    <source>
        <dbReference type="SAM" id="Coils"/>
    </source>
</evidence>
<evidence type="ECO:0000256" key="2">
    <source>
        <dbReference type="SAM" id="MobiDB-lite"/>
    </source>
</evidence>
<keyword evidence="6" id="KW-1185">Reference proteome</keyword>
<dbReference type="FunCoup" id="K3Z006">
    <property type="interactions" value="14"/>
</dbReference>
<dbReference type="eggNOG" id="ENOG502SX9W">
    <property type="taxonomic scope" value="Eukaryota"/>
</dbReference>
<evidence type="ECO:0000259" key="3">
    <source>
        <dbReference type="Pfam" id="PF12776"/>
    </source>
</evidence>
<dbReference type="Gramene" id="KQL29065">
    <property type="protein sequence ID" value="KQL29065"/>
    <property type="gene ID" value="SETIT_019867mg"/>
</dbReference>
<sequence>MAHDFIICYWREEEDDDMMMFLFPALYLMSFAREGGVKKKRYTLAEIGEVKVRRLLEGHVKNCQVTFRMEPHIFKEVATYLRRKILFVDTRITMEEKLGFSLYILSRNASYEDLAVIPTLSRHFLQSPDPNQVHSKIQNNPRYYPFFKNCLGTIDGTHIPSISYTKAHIQDKEGQLKRDYKMLKVARMQSGSKWNEQRNMVEGSPAMWENLVVTFPKIKKFQNNKASFPLYDALGELYDGHLVEGTYNFTSIESQCEEETLLQIDDVEDGAQAEEEALQEIHEACDENDEEKDARDEEEEARNCKIEAMMERFIEMRTKQAEDETKQLARENKVREKKSSDKEAAKGDKFSIKRCILVINTMEVTKQENVKAYAIFTKSKENEETFICASEEDQESALIWLRNEMVWQK</sequence>
<feature type="domain" description="DUF8040" evidence="4">
    <location>
        <begin position="48"/>
        <end position="115"/>
    </location>
</feature>
<dbReference type="HOGENOM" id="CLU_028568_4_0_1"/>
<dbReference type="EMBL" id="AGNK02000162">
    <property type="status" value="NOT_ANNOTATED_CDS"/>
    <property type="molecule type" value="Genomic_DNA"/>
</dbReference>
<evidence type="ECO:0000313" key="5">
    <source>
        <dbReference type="EnsemblPlants" id="KQL29065"/>
    </source>
</evidence>
<proteinExistence type="predicted"/>
<feature type="coiled-coil region" evidence="1">
    <location>
        <begin position="264"/>
        <end position="307"/>
    </location>
</feature>
<dbReference type="Proteomes" id="UP000004995">
    <property type="component" value="Unassembled WGS sequence"/>
</dbReference>
<dbReference type="Pfam" id="PF12776">
    <property type="entry name" value="Myb_DNA-bind_3"/>
    <property type="match status" value="1"/>
</dbReference>
<dbReference type="PANTHER" id="PTHR34395:SF15">
    <property type="entry name" value="OS09G0292400 PROTEIN"/>
    <property type="match status" value="1"/>
</dbReference>
<dbReference type="InParanoid" id="K3Z006"/>
<dbReference type="AlphaFoldDB" id="K3Z006"/>
<reference evidence="6" key="1">
    <citation type="journal article" date="2012" name="Nat. Biotechnol.">
        <title>Reference genome sequence of the model plant Setaria.</title>
        <authorList>
            <person name="Bennetzen J.L."/>
            <person name="Schmutz J."/>
            <person name="Wang H."/>
            <person name="Percifield R."/>
            <person name="Hawkins J."/>
            <person name="Pontaroli A.C."/>
            <person name="Estep M."/>
            <person name="Feng L."/>
            <person name="Vaughn J.N."/>
            <person name="Grimwood J."/>
            <person name="Jenkins J."/>
            <person name="Barry K."/>
            <person name="Lindquist E."/>
            <person name="Hellsten U."/>
            <person name="Deshpande S."/>
            <person name="Wang X."/>
            <person name="Wu X."/>
            <person name="Mitros T."/>
            <person name="Triplett J."/>
            <person name="Yang X."/>
            <person name="Ye C.Y."/>
            <person name="Mauro-Herrera M."/>
            <person name="Wang L."/>
            <person name="Li P."/>
            <person name="Sharma M."/>
            <person name="Sharma R."/>
            <person name="Ronald P.C."/>
            <person name="Panaud O."/>
            <person name="Kellogg E.A."/>
            <person name="Brutnell T.P."/>
            <person name="Doust A.N."/>
            <person name="Tuskan G.A."/>
            <person name="Rokhsar D."/>
            <person name="Devos K.M."/>
        </authorList>
    </citation>
    <scope>NUCLEOTIDE SEQUENCE [LARGE SCALE GENOMIC DNA]</scope>
    <source>
        <strain evidence="6">cv. Yugu1</strain>
    </source>
</reference>
<dbReference type="EnsemblPlants" id="KQL29065">
    <property type="protein sequence ID" value="KQL29065"/>
    <property type="gene ID" value="SETIT_019867mg"/>
</dbReference>
<reference evidence="5" key="2">
    <citation type="submission" date="2018-08" db="UniProtKB">
        <authorList>
            <consortium name="EnsemblPlants"/>
        </authorList>
    </citation>
    <scope>IDENTIFICATION</scope>
    <source>
        <strain evidence="5">Yugu1</strain>
    </source>
</reference>
<dbReference type="InterPro" id="IPR058353">
    <property type="entry name" value="DUF8040"/>
</dbReference>
<dbReference type="Pfam" id="PF26138">
    <property type="entry name" value="DUF8040"/>
    <property type="match status" value="1"/>
</dbReference>
<evidence type="ECO:0000259" key="4">
    <source>
        <dbReference type="Pfam" id="PF26138"/>
    </source>
</evidence>